<dbReference type="Pfam" id="PF01593">
    <property type="entry name" value="Amino_oxidase"/>
    <property type="match status" value="1"/>
</dbReference>
<evidence type="ECO:0000313" key="2">
    <source>
        <dbReference type="EMBL" id="CAG9790497.1"/>
    </source>
</evidence>
<dbReference type="Gene3D" id="3.50.50.60">
    <property type="entry name" value="FAD/NAD(P)-binding domain"/>
    <property type="match status" value="1"/>
</dbReference>
<protein>
    <recommendedName>
        <fullName evidence="1">Amine oxidase domain-containing protein</fullName>
    </recommendedName>
</protein>
<name>A0A9N9R6W8_9NEOP</name>
<reference evidence="2" key="2">
    <citation type="submission" date="2022-10" db="EMBL/GenBank/DDBJ databases">
        <authorList>
            <consortium name="ENA_rothamsted_submissions"/>
            <consortium name="culmorum"/>
            <person name="King R."/>
        </authorList>
    </citation>
    <scope>NUCLEOTIDE SEQUENCE</scope>
</reference>
<sequence length="328" mass="37134">MNYIEVKYPEILNDQEFIAEILENLNLIINTYEATTSWNDVSTASKAEDLDGNQALSWHRNGYKTLFDILLNTYKNGTGLQNLKYYLNTEVTRIDWTQGTSKKVVVTCKDGRSFTADNVIVTVSVAVLKDRHVSMFVPSLSKKKVDAINNIKMGVEGKIMFSFPTRWWGETNFFDLIWRTKDKASEDLWLTKIPVISRPMGASNVLSLWITGDYAVMMENLPEDEVKQKAMGLLRRFLGANYTIPEPLAMIRSQWHTNPFTRGSYTYDDVDYPHHPTARADLAEPITDADGAPIVLFAGEATDVTHFATVHGAVDTGHREAMRLLNKV</sequence>
<keyword evidence="3" id="KW-1185">Reference proteome</keyword>
<organism evidence="2 3">
    <name type="scientific">Diatraea saccharalis</name>
    <name type="common">sugarcane borer</name>
    <dbReference type="NCBI Taxonomy" id="40085"/>
    <lineage>
        <taxon>Eukaryota</taxon>
        <taxon>Metazoa</taxon>
        <taxon>Ecdysozoa</taxon>
        <taxon>Arthropoda</taxon>
        <taxon>Hexapoda</taxon>
        <taxon>Insecta</taxon>
        <taxon>Pterygota</taxon>
        <taxon>Neoptera</taxon>
        <taxon>Endopterygota</taxon>
        <taxon>Lepidoptera</taxon>
        <taxon>Glossata</taxon>
        <taxon>Ditrysia</taxon>
        <taxon>Pyraloidea</taxon>
        <taxon>Crambidae</taxon>
        <taxon>Crambinae</taxon>
        <taxon>Diatraea</taxon>
    </lineage>
</organism>
<feature type="domain" description="Amine oxidase" evidence="1">
    <location>
        <begin position="51"/>
        <end position="325"/>
    </location>
</feature>
<dbReference type="SUPFAM" id="SSF51905">
    <property type="entry name" value="FAD/NAD(P)-binding domain"/>
    <property type="match status" value="1"/>
</dbReference>
<dbReference type="AlphaFoldDB" id="A0A9N9R6W8"/>
<gene>
    <name evidence="2" type="ORF">DIATSA_LOCUS8163</name>
</gene>
<dbReference type="Proteomes" id="UP001153714">
    <property type="component" value="Chromosome 22"/>
</dbReference>
<dbReference type="InterPro" id="IPR036188">
    <property type="entry name" value="FAD/NAD-bd_sf"/>
</dbReference>
<dbReference type="GO" id="GO:0046592">
    <property type="term" value="F:polyamine oxidase activity"/>
    <property type="evidence" value="ECO:0007669"/>
    <property type="project" value="TreeGrafter"/>
</dbReference>
<evidence type="ECO:0000313" key="3">
    <source>
        <dbReference type="Proteomes" id="UP001153714"/>
    </source>
</evidence>
<dbReference type="PANTHER" id="PTHR10742">
    <property type="entry name" value="FLAVIN MONOAMINE OXIDASE"/>
    <property type="match status" value="1"/>
</dbReference>
<dbReference type="PANTHER" id="PTHR10742:SF398">
    <property type="entry name" value="AMINE OXIDASE DOMAIN-CONTAINING PROTEIN-RELATED"/>
    <property type="match status" value="1"/>
</dbReference>
<dbReference type="InterPro" id="IPR050281">
    <property type="entry name" value="Flavin_monoamine_oxidase"/>
</dbReference>
<dbReference type="SUPFAM" id="SSF54373">
    <property type="entry name" value="FAD-linked reductases, C-terminal domain"/>
    <property type="match status" value="1"/>
</dbReference>
<accession>A0A9N9R6W8</accession>
<evidence type="ECO:0000259" key="1">
    <source>
        <dbReference type="Pfam" id="PF01593"/>
    </source>
</evidence>
<dbReference type="OrthoDB" id="5046242at2759"/>
<reference evidence="2" key="1">
    <citation type="submission" date="2021-12" db="EMBL/GenBank/DDBJ databases">
        <authorList>
            <person name="King R."/>
        </authorList>
    </citation>
    <scope>NUCLEOTIDE SEQUENCE</scope>
</reference>
<dbReference type="InterPro" id="IPR002937">
    <property type="entry name" value="Amino_oxidase"/>
</dbReference>
<dbReference type="EMBL" id="OU893353">
    <property type="protein sequence ID" value="CAG9790497.1"/>
    <property type="molecule type" value="Genomic_DNA"/>
</dbReference>
<proteinExistence type="predicted"/>